<evidence type="ECO:0008006" key="4">
    <source>
        <dbReference type="Google" id="ProtNLM"/>
    </source>
</evidence>
<dbReference type="RefSeq" id="WP_345043163.1">
    <property type="nucleotide sequence ID" value="NZ_BAABED010000001.1"/>
</dbReference>
<keyword evidence="1" id="KW-1133">Transmembrane helix</keyword>
<protein>
    <recommendedName>
        <fullName evidence="4">Cbb3-type cytochrome c oxidase subunit 3</fullName>
    </recommendedName>
</protein>
<keyword evidence="1" id="KW-0812">Transmembrane</keyword>
<sequence length="74" mass="7979">MTSDRIETILVAAGVASAFMTFIVIAYVVVSRRSAAELDRLRAEYEAGSAPYYAALIRSGRATVPDQPSETPNN</sequence>
<feature type="transmembrane region" description="Helical" evidence="1">
    <location>
        <begin position="6"/>
        <end position="30"/>
    </location>
</feature>
<evidence type="ECO:0000256" key="1">
    <source>
        <dbReference type="SAM" id="Phobius"/>
    </source>
</evidence>
<accession>A0ABV5UNI6</accession>
<evidence type="ECO:0000313" key="3">
    <source>
        <dbReference type="Proteomes" id="UP001589536"/>
    </source>
</evidence>
<gene>
    <name evidence="2" type="ORF">ACFFPI_07890</name>
</gene>
<evidence type="ECO:0000313" key="2">
    <source>
        <dbReference type="EMBL" id="MFB9714077.1"/>
    </source>
</evidence>
<dbReference type="Proteomes" id="UP001589536">
    <property type="component" value="Unassembled WGS sequence"/>
</dbReference>
<keyword evidence="3" id="KW-1185">Reference proteome</keyword>
<name>A0ABV5UNI6_9MICC</name>
<reference evidence="2 3" key="1">
    <citation type="submission" date="2024-09" db="EMBL/GenBank/DDBJ databases">
        <authorList>
            <person name="Sun Q."/>
            <person name="Mori K."/>
        </authorList>
    </citation>
    <scope>NUCLEOTIDE SEQUENCE [LARGE SCALE GENOMIC DNA]</scope>
    <source>
        <strain evidence="2 3">JCM 13519</strain>
    </source>
</reference>
<proteinExistence type="predicted"/>
<comment type="caution">
    <text evidence="2">The sequence shown here is derived from an EMBL/GenBank/DDBJ whole genome shotgun (WGS) entry which is preliminary data.</text>
</comment>
<dbReference type="EMBL" id="JBHMBH010000019">
    <property type="protein sequence ID" value="MFB9714077.1"/>
    <property type="molecule type" value="Genomic_DNA"/>
</dbReference>
<keyword evidence="1" id="KW-0472">Membrane</keyword>
<organism evidence="2 3">
    <name type="scientific">Arthrobacter methylotrophus</name>
    <dbReference type="NCBI Taxonomy" id="121291"/>
    <lineage>
        <taxon>Bacteria</taxon>
        <taxon>Bacillati</taxon>
        <taxon>Actinomycetota</taxon>
        <taxon>Actinomycetes</taxon>
        <taxon>Micrococcales</taxon>
        <taxon>Micrococcaceae</taxon>
        <taxon>Arthrobacter</taxon>
    </lineage>
</organism>